<organism evidence="1 2">
    <name type="scientific">Malaciobacter halophilus</name>
    <dbReference type="NCBI Taxonomy" id="197482"/>
    <lineage>
        <taxon>Bacteria</taxon>
        <taxon>Pseudomonadati</taxon>
        <taxon>Campylobacterota</taxon>
        <taxon>Epsilonproteobacteria</taxon>
        <taxon>Campylobacterales</taxon>
        <taxon>Arcobacteraceae</taxon>
        <taxon>Malaciobacter</taxon>
    </lineage>
</organism>
<reference evidence="1 2" key="1">
    <citation type="submission" date="2017-09" db="EMBL/GenBank/DDBJ databases">
        <title>Genomics of the genus Arcobacter.</title>
        <authorList>
            <person name="Perez-Cataluna A."/>
            <person name="Figueras M.J."/>
            <person name="Salas-Masso N."/>
        </authorList>
    </citation>
    <scope>NUCLEOTIDE SEQUENCE [LARGE SCALE GENOMIC DNA]</scope>
    <source>
        <strain evidence="1 2">DSM 18005</strain>
    </source>
</reference>
<sequence>MSFKTGIEKIIEIYKRSHLSISKFSSLIQKDRRTVTSWVDGLTDVEPNDDVKKRICSLFRYPDYIWEDGCVGEEFLKSITQIPQKEVRIIDEDYQGRLEYIMDIERNRRFVIQAQFPGPMYRDTAVQRVYRARTDKNIEELKQKRIDQMLRYDYDTTEWYSIKSVLSFCYAEIGNFFTKEEKIKILELIYELFNNNYNKKLFLFDSFSRKIYGMETTYISINVKQKILFFKSPIESVFIEIRNRNLVERMHRYYSSPIEAPSHVNFLESVKIIKILQDALKYNNSLAQAYETINRTTDYGELFFNNLSLDLQKQVSSPKQGQRRN</sequence>
<name>A0A2N1J347_9BACT</name>
<dbReference type="RefSeq" id="WP_101184626.1">
    <property type="nucleotide sequence ID" value="NZ_CP031218.1"/>
</dbReference>
<dbReference type="OrthoDB" id="5327396at2"/>
<dbReference type="Proteomes" id="UP000233248">
    <property type="component" value="Unassembled WGS sequence"/>
</dbReference>
<protein>
    <submittedName>
        <fullName evidence="1">Uncharacterized protein</fullName>
    </submittedName>
</protein>
<dbReference type="AlphaFoldDB" id="A0A2N1J347"/>
<evidence type="ECO:0000313" key="2">
    <source>
        <dbReference type="Proteomes" id="UP000233248"/>
    </source>
</evidence>
<keyword evidence="2" id="KW-1185">Reference proteome</keyword>
<accession>A0A2N1J347</accession>
<proteinExistence type="predicted"/>
<dbReference type="KEGG" id="ahs:AHALO_2326"/>
<dbReference type="EMBL" id="NXIF01000026">
    <property type="protein sequence ID" value="PKI80902.1"/>
    <property type="molecule type" value="Genomic_DNA"/>
</dbReference>
<gene>
    <name evidence="1" type="ORF">CP960_06600</name>
</gene>
<comment type="caution">
    <text evidence="1">The sequence shown here is derived from an EMBL/GenBank/DDBJ whole genome shotgun (WGS) entry which is preliminary data.</text>
</comment>
<evidence type="ECO:0000313" key="1">
    <source>
        <dbReference type="EMBL" id="PKI80902.1"/>
    </source>
</evidence>